<feature type="region of interest" description="Disordered" evidence="4">
    <location>
        <begin position="1"/>
        <end position="22"/>
    </location>
</feature>
<dbReference type="InterPro" id="IPR009723">
    <property type="entry name" value="Pop1_N"/>
</dbReference>
<comment type="subcellular location">
    <subcellularLocation>
        <location evidence="1">Nucleus</location>
    </subcellularLocation>
</comment>
<protein>
    <recommendedName>
        <fullName evidence="10">Pop1 N-terminal domain-containing protein</fullName>
    </recommendedName>
</protein>
<feature type="domain" description="POPLD" evidence="6">
    <location>
        <begin position="522"/>
        <end position="613"/>
    </location>
</feature>
<keyword evidence="3" id="KW-0539">Nucleus</keyword>
<dbReference type="HOGENOM" id="CLU_007205_2_0_1"/>
<keyword evidence="2" id="KW-0819">tRNA processing</keyword>
<name>A0A0C3CG90_HEBCY</name>
<evidence type="ECO:0000256" key="1">
    <source>
        <dbReference type="ARBA" id="ARBA00004123"/>
    </source>
</evidence>
<reference evidence="9" key="2">
    <citation type="submission" date="2015-01" db="EMBL/GenBank/DDBJ databases">
        <title>Evolutionary Origins and Diversification of the Mycorrhizal Mutualists.</title>
        <authorList>
            <consortium name="DOE Joint Genome Institute"/>
            <consortium name="Mycorrhizal Genomics Consortium"/>
            <person name="Kohler A."/>
            <person name="Kuo A."/>
            <person name="Nagy L.G."/>
            <person name="Floudas D."/>
            <person name="Copeland A."/>
            <person name="Barry K.W."/>
            <person name="Cichocki N."/>
            <person name="Veneault-Fourrey C."/>
            <person name="LaButti K."/>
            <person name="Lindquist E.A."/>
            <person name="Lipzen A."/>
            <person name="Lundell T."/>
            <person name="Morin E."/>
            <person name="Murat C."/>
            <person name="Riley R."/>
            <person name="Ohm R."/>
            <person name="Sun H."/>
            <person name="Tunlid A."/>
            <person name="Henrissat B."/>
            <person name="Grigoriev I.V."/>
            <person name="Hibbett D.S."/>
            <person name="Martin F."/>
        </authorList>
    </citation>
    <scope>NUCLEOTIDE SEQUENCE [LARGE SCALE GENOMIC DNA]</scope>
    <source>
        <strain evidence="9">h7</strain>
    </source>
</reference>
<dbReference type="OrthoDB" id="442863at2759"/>
<dbReference type="AlphaFoldDB" id="A0A0C3CG90"/>
<dbReference type="GO" id="GO:0001682">
    <property type="term" value="P:tRNA 5'-leader removal"/>
    <property type="evidence" value="ECO:0007669"/>
    <property type="project" value="InterPro"/>
</dbReference>
<feature type="domain" description="Pop1 N-terminal" evidence="5">
    <location>
        <begin position="142"/>
        <end position="216"/>
    </location>
</feature>
<accession>A0A0C3CG90</accession>
<reference evidence="8 9" key="1">
    <citation type="submission" date="2014-04" db="EMBL/GenBank/DDBJ databases">
        <authorList>
            <consortium name="DOE Joint Genome Institute"/>
            <person name="Kuo A."/>
            <person name="Gay G."/>
            <person name="Dore J."/>
            <person name="Kohler A."/>
            <person name="Nagy L.G."/>
            <person name="Floudas D."/>
            <person name="Copeland A."/>
            <person name="Barry K.W."/>
            <person name="Cichocki N."/>
            <person name="Veneault-Fourrey C."/>
            <person name="LaButti K."/>
            <person name="Lindquist E.A."/>
            <person name="Lipzen A."/>
            <person name="Lundell T."/>
            <person name="Morin E."/>
            <person name="Murat C."/>
            <person name="Sun H."/>
            <person name="Tunlid A."/>
            <person name="Henrissat B."/>
            <person name="Grigoriev I.V."/>
            <person name="Hibbett D.S."/>
            <person name="Martin F."/>
            <person name="Nordberg H.P."/>
            <person name="Cantor M.N."/>
            <person name="Hua S.X."/>
        </authorList>
    </citation>
    <scope>NUCLEOTIDE SEQUENCE [LARGE SCALE GENOMIC DNA]</scope>
    <source>
        <strain evidence="9">h7</strain>
    </source>
</reference>
<dbReference type="Proteomes" id="UP000053424">
    <property type="component" value="Unassembled WGS sequence"/>
</dbReference>
<dbReference type="STRING" id="686832.A0A0C3CG90"/>
<dbReference type="Pfam" id="PF06978">
    <property type="entry name" value="POP1_N"/>
    <property type="match status" value="2"/>
</dbReference>
<sequence length="841" mass="94256">MALKRRNGEAGDEMTGREKKKLKVSNARTIAVQPSAMTSNAVAGPSSSKAKDSLIGLPAALDVEHFIEARAFEIDAMHKAMKTASASSSYRVWQTLPRHLRRRAASHDVRRVPLRLRDRARAEMDPIRKKALGRAMPRGAKNRRIDPTASFLKRQRNKTWLETHLWHAKRMHMENIWGYRLAISPTEKSYRPSHRASVRGSILHDASYYSCVEIRGPEKIIIIMLELCCDPQAAGPGSKRCLTGSRTLETCIYRPGSYPYDLVAPLTIIWKPHTQRTSKERETQTSRQSLPSKNKGKAKAGSDPPSKQLDSMVARSVWLRFHPSAHTEVLDTLREAASQTLANRKASQDNAEEVNLEISDLKGHLNAFEIMGPKASQVIKGALSPVRSEQRGEFQQFWSSLTNLQSAGSIPRGMIIGFKVNDPRLKFPPKNAKATHCPNPIPPTTLIFPSSHLAECEIWDDTVRNGLAKPRFKKKDLDERRAKSEIPGMPLNSTRLDDTIPVLLIQRSVETSKSTDSQALHGWTLIVPAGWSMAFFSSLVFTNTRVAGQLERQTQAYEAGTAYFPRDYPFTQPYQSYALDRERQEKGVWERKPPAKRVNYDKLAIENPWRPVWETVLGIPEIREETTEGEVKFVSTQRETLQSTSSTVRPWLFRGFDVPNIVAKMSSVFNHGAVLLSEINRLRVKRGHSPFPSSFKAADILQGALITVKITMCSRGSPKDLAILHSLSDDVYGKWEKILSIRRSAGVAHGQEIPEETELTDTVPCQTSAIGYVTTGHYSLTRGHGFAIGAIPVVHFLELDQQVTRLHPNQKARLQSAPILVGVRNTDGHQYRGPVIELLES</sequence>
<dbReference type="InterPro" id="IPR012590">
    <property type="entry name" value="POPLD_dom"/>
</dbReference>
<dbReference type="PANTHER" id="PTHR22731">
    <property type="entry name" value="RIBONUCLEASES P/MRP PROTEIN SUBUNIT POP1"/>
    <property type="match status" value="1"/>
</dbReference>
<dbReference type="Pfam" id="PF22770">
    <property type="entry name" value="POP1_C"/>
    <property type="match status" value="1"/>
</dbReference>
<evidence type="ECO:0000313" key="8">
    <source>
        <dbReference type="EMBL" id="KIM43164.1"/>
    </source>
</evidence>
<evidence type="ECO:0000256" key="3">
    <source>
        <dbReference type="ARBA" id="ARBA00023242"/>
    </source>
</evidence>
<keyword evidence="9" id="KW-1185">Reference proteome</keyword>
<dbReference type="EMBL" id="KN831776">
    <property type="protein sequence ID" value="KIM43164.1"/>
    <property type="molecule type" value="Genomic_DNA"/>
</dbReference>
<dbReference type="Pfam" id="PF08170">
    <property type="entry name" value="POPLD"/>
    <property type="match status" value="1"/>
</dbReference>
<gene>
    <name evidence="8" type="ORF">M413DRAFT_443976</name>
</gene>
<evidence type="ECO:0000256" key="2">
    <source>
        <dbReference type="ARBA" id="ARBA00022694"/>
    </source>
</evidence>
<feature type="domain" description="POP1 C-terminal" evidence="7">
    <location>
        <begin position="763"/>
        <end position="836"/>
    </location>
</feature>
<evidence type="ECO:0000256" key="4">
    <source>
        <dbReference type="SAM" id="MobiDB-lite"/>
    </source>
</evidence>
<dbReference type="GO" id="GO:0005655">
    <property type="term" value="C:nucleolar ribonuclease P complex"/>
    <property type="evidence" value="ECO:0007669"/>
    <property type="project" value="InterPro"/>
</dbReference>
<feature type="region of interest" description="Disordered" evidence="4">
    <location>
        <begin position="274"/>
        <end position="309"/>
    </location>
</feature>
<evidence type="ECO:0000313" key="9">
    <source>
        <dbReference type="Proteomes" id="UP000053424"/>
    </source>
</evidence>
<dbReference type="PANTHER" id="PTHR22731:SF3">
    <property type="entry name" value="RIBONUCLEASES P_MRP PROTEIN SUBUNIT POP1"/>
    <property type="match status" value="1"/>
</dbReference>
<evidence type="ECO:0000259" key="5">
    <source>
        <dbReference type="Pfam" id="PF06978"/>
    </source>
</evidence>
<organism evidence="8 9">
    <name type="scientific">Hebeloma cylindrosporum</name>
    <dbReference type="NCBI Taxonomy" id="76867"/>
    <lineage>
        <taxon>Eukaryota</taxon>
        <taxon>Fungi</taxon>
        <taxon>Dikarya</taxon>
        <taxon>Basidiomycota</taxon>
        <taxon>Agaricomycotina</taxon>
        <taxon>Agaricomycetes</taxon>
        <taxon>Agaricomycetidae</taxon>
        <taxon>Agaricales</taxon>
        <taxon>Agaricineae</taxon>
        <taxon>Hymenogastraceae</taxon>
        <taxon>Hebeloma</taxon>
    </lineage>
</organism>
<dbReference type="InterPro" id="IPR055079">
    <property type="entry name" value="POP1_C"/>
</dbReference>
<evidence type="ECO:0008006" key="10">
    <source>
        <dbReference type="Google" id="ProtNLM"/>
    </source>
</evidence>
<evidence type="ECO:0000259" key="7">
    <source>
        <dbReference type="Pfam" id="PF22770"/>
    </source>
</evidence>
<dbReference type="GO" id="GO:0000172">
    <property type="term" value="C:ribonuclease MRP complex"/>
    <property type="evidence" value="ECO:0007669"/>
    <property type="project" value="InterPro"/>
</dbReference>
<evidence type="ECO:0000259" key="6">
    <source>
        <dbReference type="Pfam" id="PF08170"/>
    </source>
</evidence>
<feature type="domain" description="Pop1 N-terminal" evidence="5">
    <location>
        <begin position="66"/>
        <end position="126"/>
    </location>
</feature>
<proteinExistence type="predicted"/>
<dbReference type="InterPro" id="IPR039182">
    <property type="entry name" value="Pop1"/>
</dbReference>
<feature type="compositionally biased region" description="Basic and acidic residues" evidence="4">
    <location>
        <begin position="1"/>
        <end position="17"/>
    </location>
</feature>